<gene>
    <name evidence="2" type="ORF">BJ212DRAFT_1299064</name>
</gene>
<evidence type="ECO:0000256" key="1">
    <source>
        <dbReference type="SAM" id="Coils"/>
    </source>
</evidence>
<organism evidence="2 3">
    <name type="scientific">Suillus subaureus</name>
    <dbReference type="NCBI Taxonomy" id="48587"/>
    <lineage>
        <taxon>Eukaryota</taxon>
        <taxon>Fungi</taxon>
        <taxon>Dikarya</taxon>
        <taxon>Basidiomycota</taxon>
        <taxon>Agaricomycotina</taxon>
        <taxon>Agaricomycetes</taxon>
        <taxon>Agaricomycetidae</taxon>
        <taxon>Boletales</taxon>
        <taxon>Suillineae</taxon>
        <taxon>Suillaceae</taxon>
        <taxon>Suillus</taxon>
    </lineage>
</organism>
<keyword evidence="3" id="KW-1185">Reference proteome</keyword>
<evidence type="ECO:0000313" key="2">
    <source>
        <dbReference type="EMBL" id="KAG1817506.1"/>
    </source>
</evidence>
<protein>
    <submittedName>
        <fullName evidence="2">Uncharacterized protein</fullName>
    </submittedName>
</protein>
<dbReference type="Proteomes" id="UP000807769">
    <property type="component" value="Unassembled WGS sequence"/>
</dbReference>
<dbReference type="AlphaFoldDB" id="A0A9P7JE55"/>
<dbReference type="GeneID" id="64626805"/>
<keyword evidence="1" id="KW-0175">Coiled coil</keyword>
<name>A0A9P7JE55_9AGAM</name>
<dbReference type="OrthoDB" id="2693026at2759"/>
<proteinExistence type="predicted"/>
<comment type="caution">
    <text evidence="2">The sequence shown here is derived from an EMBL/GenBank/DDBJ whole genome shotgun (WGS) entry which is preliminary data.</text>
</comment>
<accession>A0A9P7JE55</accession>
<reference evidence="2" key="1">
    <citation type="journal article" date="2020" name="New Phytol.">
        <title>Comparative genomics reveals dynamic genome evolution in host specialist ectomycorrhizal fungi.</title>
        <authorList>
            <person name="Lofgren L.A."/>
            <person name="Nguyen N.H."/>
            <person name="Vilgalys R."/>
            <person name="Ruytinx J."/>
            <person name="Liao H.L."/>
            <person name="Branco S."/>
            <person name="Kuo A."/>
            <person name="LaButti K."/>
            <person name="Lipzen A."/>
            <person name="Andreopoulos W."/>
            <person name="Pangilinan J."/>
            <person name="Riley R."/>
            <person name="Hundley H."/>
            <person name="Na H."/>
            <person name="Barry K."/>
            <person name="Grigoriev I.V."/>
            <person name="Stajich J.E."/>
            <person name="Kennedy P.G."/>
        </authorList>
    </citation>
    <scope>NUCLEOTIDE SEQUENCE</scope>
    <source>
        <strain evidence="2">MN1</strain>
    </source>
</reference>
<dbReference type="RefSeq" id="XP_041193748.1">
    <property type="nucleotide sequence ID" value="XM_041332788.1"/>
</dbReference>
<dbReference type="EMBL" id="JABBWG010000013">
    <property type="protein sequence ID" value="KAG1817506.1"/>
    <property type="molecule type" value="Genomic_DNA"/>
</dbReference>
<sequence>MPLKIDRITHQWTLEDEDRTCGWLAMRTRNAKAKTRKYAYYTAVEDGVSTSVGDLATDCPQKTRSPVVWMWMRELWHEPNWEGWKLGRLRKSKRITFGPCFASCLIPKSKSSLETILRCLRIEAWTRGWDDLLKQLGDIVSTASRLDLELDFDDEGQGLLEEGKRAYKAFKREIKDMKSKAITTPPPNTLACARRTQQKMVPEVVLPPVKSIMEKQSMKPVARVSADQAPMCDHCVLLSLFCRGTSEATKKAAKTRKVESVPNASVVSALASGSLRPTNLSPARNIMEIDTSKSSESEVKKEVVICGSHSIPAHAIKALPSCAIVTGKGKEVVCGTPTDDADESKGKLEKLRAENEHLKSIIRGMRQNACSHQSHLITLSTQAYAMSCEMSQLDEELAFLN</sequence>
<feature type="coiled-coil region" evidence="1">
    <location>
        <begin position="341"/>
        <end position="368"/>
    </location>
</feature>
<evidence type="ECO:0000313" key="3">
    <source>
        <dbReference type="Proteomes" id="UP000807769"/>
    </source>
</evidence>